<dbReference type="InterPro" id="IPR013320">
    <property type="entry name" value="ConA-like_dom_sf"/>
</dbReference>
<gene>
    <name evidence="4" type="ORF">GCM10010140_10940</name>
</gene>
<dbReference type="Pfam" id="PF13385">
    <property type="entry name" value="Laminin_G_3"/>
    <property type="match status" value="1"/>
</dbReference>
<evidence type="ECO:0000256" key="2">
    <source>
        <dbReference type="SAM" id="MobiDB-lite"/>
    </source>
</evidence>
<dbReference type="PROSITE" id="PS50025">
    <property type="entry name" value="LAM_G_DOMAIN"/>
    <property type="match status" value="1"/>
</dbReference>
<dbReference type="Gene3D" id="2.60.120.200">
    <property type="match status" value="1"/>
</dbReference>
<feature type="region of interest" description="Disordered" evidence="2">
    <location>
        <begin position="1379"/>
        <end position="1400"/>
    </location>
</feature>
<dbReference type="RefSeq" id="WP_189245338.1">
    <property type="nucleotide sequence ID" value="NZ_BMQJ01000002.1"/>
</dbReference>
<dbReference type="Gene3D" id="3.90.930.1">
    <property type="match status" value="1"/>
</dbReference>
<dbReference type="InterPro" id="IPR056823">
    <property type="entry name" value="TEN-like_YD-shell"/>
</dbReference>
<feature type="domain" description="Laminin G" evidence="3">
    <location>
        <begin position="590"/>
        <end position="772"/>
    </location>
</feature>
<evidence type="ECO:0000313" key="4">
    <source>
        <dbReference type="EMBL" id="GGP83796.1"/>
    </source>
</evidence>
<dbReference type="Proteomes" id="UP000611554">
    <property type="component" value="Unassembled WGS sequence"/>
</dbReference>
<sequence length="2527" mass="272214">MVTQNPIDPPRQSVGSAEGLPSLVGSAATETSAKAEPIKQDPRQHKGALPAEKRFDAQDAVQEDGAASWHAATGGEAGETALLASTYCSDYPSWRENTWYAYKTVVTYNSRIWMALRDLGRTSFPPGGIDLGWSDQGPCSSTLPPGTPGCSLYPAWVQYMLYDQGDLVSSGGRVWRMLLSQHSSSTPPERDSGWVWGDQGVCSSTPPPPPPPSFDDLFPADEALVESRTPMLRAEAHSNAGAYALKYEFTVCDTEQMTGTGCVSSGVLGNDVDTWKVPVGKLAWSKQYWWKVAVTDSSNGKKTTSPVISFTTGVRQPVIGFQLAARGVNGQEFHQQAGNYTTSSTDLSVATAGPPLSVTRSYNSMDARVDGIFGAGWSSRWDMKLVQEARGELVTVLVTDPGGRRIRFVANGDGSFQPPPGMYATLAQLDGGWKLMDKSSTTYVFDGQGRLTKVTDSLGRSQDLVYGTGGRLEKVTAPGGRSLTFTWNGAHVASVSSDPVDGAPVTWTYHYEGDKLTAVCAPVAAPNCTRYTYDSGSLYRGSVLDAEPYGYWRLGEASGASATDLGLGAGNAVYQGAGYAKPGALAGSPDTSVQFSSSAVVNLPALTIPRMGEHASVELWFKTAQSGVLMAAGDRANGSGVAYGPMLYVGTDGKLRGSFEAVAAPMTSVAAVNDDQWHHVALTAAGENQTLYLDGLQIGTLTAQAKLWRPYASVGNGVVQGSVSPSVPAPTATQAFPFRGLIDEVAVYGKPLTTAEVALHYAARTEAPHKLTKITLASGRVWAVNAFDAGTERITTHTDQNGGAWKIGTPEYAPATGKSTVTVTDPNNNPLKYVYDAWRGYRVVSETDQLGKTTKYEYDTGGFPSKVTDRNGNVTITVHNERGNLIGRNRCRDAQTCFWEWFGYELYADKPFDPRNDRLNSHLDARSANFMDGTYANRWWYDDKGQMIIETWPQSVGGPWWGISYEYTSGGESAVGGGTAPAGLVKLRHDPRGKETTYRYTSAGDLAEQTSPSGLVTKFTYDAVGRVLTRTEVSEAHPTGATTTFTYDGLGRMLTQTGPGVKNEVTNVTHTAKVTYTYDADGNKLTETLSDLTGGDPERVTTYTYDASGRVETVTDPEGSVVRTAWDTTGARVSTTDQLGVVRTFGYTKRGEPATTTLKNWTGSPVSPQPAKDVVLESRSYDPGGRLAAQVDAMGRKTSYTYFADNLLSQVIADDVKLNGSTTTTTDVVLEDNTYDPAGNLTKQVKGGGKATTEYVYDAASRLTSTTFDPATLKRKTALEYDAANNVTKRTLTGADGTRTESTLYAYNALNQVTRQTVENGDDDLISTSTYDDRGLLVTATDPRGNASGATAADFTTEMRYDIAGQLVEKISPRVKVEKTGSAADGRPTEKYGYDTAGLPTQTVDAEGRKLTSTFDKAGRLVSAASPPYTPPGGEAVTPKVGIEYDAAGRKTKVTDERGYVTSTEYDALGNPVRVTDPGPSGPGGQWVTQFDLLGEPLATIDPTGARDEATYDDLGRKITETRIERRPTTAAYTTTLSYDTAGNLTKSVAPDNKVTGYEVNAAGEVTASTDPNLNKSTVAYDLAGRTVKVTDPLKNATEAVYDLAGRQTGAKDLDENGKVVRTLGFGHDAAGNPTSSISGEGHVTRRTFDALGRMTSLVEPVSADKSITTTFGYDAAGARTRLTDGRGNATWTTYNTLGLAESVVEPATTAHPNAADRTWTTLYDAAGNAVTTLQPGGVRIDRVFDHLGQVTKQTGAGAGADTPERNLTYDAAGRLTAIGDYTLEYNDRSLLTKVSKATVQVAAYAYDGLGNTTQRVDTAGTSTYTYDDASRLKTATDPVTGRTWTYGYDDADRLTSQTSANPVNTQSYTYDAVDRLTSHTLKNSGGTQLSKIVYDWDKDDNLITKTTSGTAGAGVNTYGYDHSGRLTSWTAPDGKATAYEWDDAGNRIKAGDKTFVYDERNRLLSGGGTEYTYTARGTVTTETTGGVTKNLVFDAFDQMVSDGDAAYGYDALGRMTSRTKGAAQQRFVYSGLSNDIATVTDGAGALQAKYGRDLAGGLLSLQEGGGPALGTMTDLHGDLVGTFSGTALVDSTAYDPFGEVFQRSGTQRTLGYQGEYTDPDTGKVNMHARWYRPGSGTFASRDTATLEPNPSVQANRYTYANAGPLTNGDPTGHSSECYASCVVNTGGDDGYVCSGGICYETFVRQQWWSEYTSSPGYDYESRPLLSDEEAKRLGVMPNGREMDQPNFWDANRESQDKYMKVWSPAASGSQLAVSWALVGGLNEFDPENVKIASGGAVYYQSSQLKRTVRFKNYDAYKHLLPYWKVIDKAAFNHHIDRSIFTAVLLYESTQDEVREGIEGAVKSYLWNLVQNKGEGASIGFPQLEIYKARQMLIKYYPKEGWDKKSSFAIARLLYEDVPRSIHLAAAWMAHLKKEIRIMGTDGFERNINDMEAAIAYCGCSGVTVDLKNPTKLIYDKFRIWMEGGPLGGSEKNKEVAKRRREWIDGFVRLGVIDEFWQCAYAGKSCG</sequence>
<dbReference type="InterPro" id="IPR031325">
    <property type="entry name" value="RHS_repeat"/>
</dbReference>
<dbReference type="InterPro" id="IPR001791">
    <property type="entry name" value="Laminin_G"/>
</dbReference>
<dbReference type="InterPro" id="IPR022385">
    <property type="entry name" value="Rhs_assc_core"/>
</dbReference>
<evidence type="ECO:0000256" key="1">
    <source>
        <dbReference type="ARBA" id="ARBA00022737"/>
    </source>
</evidence>
<dbReference type="SMART" id="SM00282">
    <property type="entry name" value="LamG"/>
    <property type="match status" value="1"/>
</dbReference>
<keyword evidence="5" id="KW-1185">Reference proteome</keyword>
<dbReference type="Gene3D" id="2.180.10.10">
    <property type="entry name" value="RHS repeat-associated core"/>
    <property type="match status" value="4"/>
</dbReference>
<dbReference type="InterPro" id="IPR045351">
    <property type="entry name" value="DUF6531"/>
</dbReference>
<dbReference type="PANTHER" id="PTHR32305:SF15">
    <property type="entry name" value="PROTEIN RHSA-RELATED"/>
    <property type="match status" value="1"/>
</dbReference>
<dbReference type="SUPFAM" id="SSF49899">
    <property type="entry name" value="Concanavalin A-like lectins/glucanases"/>
    <property type="match status" value="1"/>
</dbReference>
<protein>
    <recommendedName>
        <fullName evidence="3">Laminin G domain-containing protein</fullName>
    </recommendedName>
</protein>
<dbReference type="InterPro" id="IPR006530">
    <property type="entry name" value="YD"/>
</dbReference>
<dbReference type="InterPro" id="IPR050708">
    <property type="entry name" value="T6SS_VgrG/RHS"/>
</dbReference>
<keyword evidence="1" id="KW-0677">Repeat</keyword>
<dbReference type="PANTHER" id="PTHR32305">
    <property type="match status" value="1"/>
</dbReference>
<proteinExistence type="predicted"/>
<comment type="caution">
    <text evidence="4">The sequence shown here is derived from an EMBL/GenBank/DDBJ whole genome shotgun (WGS) entry which is preliminary data.</text>
</comment>
<dbReference type="NCBIfam" id="TIGR03696">
    <property type="entry name" value="Rhs_assc_core"/>
    <property type="match status" value="1"/>
</dbReference>
<dbReference type="Pfam" id="PF20148">
    <property type="entry name" value="DUF6531"/>
    <property type="match status" value="1"/>
</dbReference>
<dbReference type="Pfam" id="PF25023">
    <property type="entry name" value="TEN_YD-shell"/>
    <property type="match status" value="1"/>
</dbReference>
<dbReference type="EMBL" id="BMQJ01000002">
    <property type="protein sequence ID" value="GGP83796.1"/>
    <property type="molecule type" value="Genomic_DNA"/>
</dbReference>
<dbReference type="Pfam" id="PF05593">
    <property type="entry name" value="RHS_repeat"/>
    <property type="match status" value="8"/>
</dbReference>
<dbReference type="CDD" id="cd00110">
    <property type="entry name" value="LamG"/>
    <property type="match status" value="1"/>
</dbReference>
<dbReference type="NCBIfam" id="TIGR01643">
    <property type="entry name" value="YD_repeat_2x"/>
    <property type="match status" value="12"/>
</dbReference>
<evidence type="ECO:0000259" key="3">
    <source>
        <dbReference type="PROSITE" id="PS50025"/>
    </source>
</evidence>
<reference evidence="5" key="1">
    <citation type="journal article" date="2019" name="Int. J. Syst. Evol. Microbiol.">
        <title>The Global Catalogue of Microorganisms (GCM) 10K type strain sequencing project: providing services to taxonomists for standard genome sequencing and annotation.</title>
        <authorList>
            <consortium name="The Broad Institute Genomics Platform"/>
            <consortium name="The Broad Institute Genome Sequencing Center for Infectious Disease"/>
            <person name="Wu L."/>
            <person name="Ma J."/>
        </authorList>
    </citation>
    <scope>NUCLEOTIDE SEQUENCE [LARGE SCALE GENOMIC DNA]</scope>
    <source>
        <strain evidence="5">JCM 3115</strain>
    </source>
</reference>
<name>A0ABQ2QIX7_9ACTN</name>
<accession>A0ABQ2QIX7</accession>
<evidence type="ECO:0000313" key="5">
    <source>
        <dbReference type="Proteomes" id="UP000611554"/>
    </source>
</evidence>
<dbReference type="Gene3D" id="2.10.10.90">
    <property type="match status" value="1"/>
</dbReference>
<organism evidence="4 5">
    <name type="scientific">Streptosporangium pseudovulgare</name>
    <dbReference type="NCBI Taxonomy" id="35765"/>
    <lineage>
        <taxon>Bacteria</taxon>
        <taxon>Bacillati</taxon>
        <taxon>Actinomycetota</taxon>
        <taxon>Actinomycetes</taxon>
        <taxon>Streptosporangiales</taxon>
        <taxon>Streptosporangiaceae</taxon>
        <taxon>Streptosporangium</taxon>
    </lineage>
</organism>
<feature type="region of interest" description="Disordered" evidence="2">
    <location>
        <begin position="1"/>
        <end position="52"/>
    </location>
</feature>